<evidence type="ECO:0000313" key="3">
    <source>
        <dbReference type="EMBL" id="PRP89197.1"/>
    </source>
</evidence>
<sequence length="365" mass="39591">MGVLRLTSSAILLVFSVFLIDFCLGDDNQPRSSRSDLTMVNSCSVTLYIEGRMGAQGQPLPGHSTTFTRVDPGQSVSFDIPATGAQSTRFWAKYGCDDNGRNCLIGDSMQYWPDGGCPLGGCQPPIDSLFEATWGCEPGSSCNTQNPTTWWDTSQVDGWTIPYQVHLYGETNKCDCSGTNCPALTLIDASRLDLASCPRSEDASNGGLYNSFDGLSMKNLDLRYRKNNMTLGCMSPCKRLTYSDPFGFGMSEASGPALMMCCPTPNPTNCLQSQGCVTAQECKAGPIENSNYVRAVHRMSPGVYAYSYDDGVGLHACPAGTVQYEMEFCPSGSTPFPDRSDATSVMQHTSLYLLLSVIFVSVYFL</sequence>
<dbReference type="PANTHER" id="PTHR31013">
    <property type="entry name" value="THAUMATIN FAMILY PROTEIN-RELATED"/>
    <property type="match status" value="1"/>
</dbReference>
<keyword evidence="4" id="KW-1185">Reference proteome</keyword>
<feature type="disulfide bond" evidence="1">
    <location>
        <begin position="176"/>
        <end position="317"/>
    </location>
</feature>
<dbReference type="InterPro" id="IPR037176">
    <property type="entry name" value="Osmotin/thaumatin-like_sf"/>
</dbReference>
<dbReference type="InterPro" id="IPR001938">
    <property type="entry name" value="Thaumatin"/>
</dbReference>
<keyword evidence="1" id="KW-1015">Disulfide bond</keyword>
<name>A0A2P6NZ14_9EUKA</name>
<protein>
    <submittedName>
        <fullName evidence="3">Putative carbohydrate binding domain</fullName>
    </submittedName>
</protein>
<dbReference type="EMBL" id="MDYQ01000005">
    <property type="protein sequence ID" value="PRP89197.1"/>
    <property type="molecule type" value="Genomic_DNA"/>
</dbReference>
<keyword evidence="2" id="KW-0732">Signal</keyword>
<dbReference type="SUPFAM" id="SSF49870">
    <property type="entry name" value="Osmotin, thaumatin-like protein"/>
    <property type="match status" value="1"/>
</dbReference>
<dbReference type="Proteomes" id="UP000241769">
    <property type="component" value="Unassembled WGS sequence"/>
</dbReference>
<dbReference type="PIRSF" id="PIRSF002703">
    <property type="entry name" value="Thaumatin"/>
    <property type="match status" value="1"/>
</dbReference>
<gene>
    <name evidence="3" type="ORF">PROFUN_01917</name>
</gene>
<feature type="disulfide bond" evidence="1">
    <location>
        <begin position="197"/>
        <end position="233"/>
    </location>
</feature>
<feature type="disulfide bond" evidence="1">
    <location>
        <begin position="96"/>
        <end position="103"/>
    </location>
</feature>
<feature type="signal peptide" evidence="2">
    <location>
        <begin position="1"/>
        <end position="25"/>
    </location>
</feature>
<accession>A0A2P6NZ14</accession>
<dbReference type="SMART" id="SM00205">
    <property type="entry name" value="THN"/>
    <property type="match status" value="1"/>
</dbReference>
<reference evidence="3 4" key="1">
    <citation type="journal article" date="2018" name="Genome Biol. Evol.">
        <title>Multiple Roots of Fruiting Body Formation in Amoebozoa.</title>
        <authorList>
            <person name="Hillmann F."/>
            <person name="Forbes G."/>
            <person name="Novohradska S."/>
            <person name="Ferling I."/>
            <person name="Riege K."/>
            <person name="Groth M."/>
            <person name="Westermann M."/>
            <person name="Marz M."/>
            <person name="Spaller T."/>
            <person name="Winckler T."/>
            <person name="Schaap P."/>
            <person name="Glockner G."/>
        </authorList>
    </citation>
    <scope>NUCLEOTIDE SEQUENCE [LARGE SCALE GENOMIC DNA]</scope>
    <source>
        <strain evidence="3 4">Jena</strain>
    </source>
</reference>
<feature type="disulfide bond" evidence="1">
    <location>
        <begin position="43"/>
        <end position="329"/>
    </location>
</feature>
<dbReference type="PROSITE" id="PS51367">
    <property type="entry name" value="THAUMATIN_2"/>
    <property type="match status" value="1"/>
</dbReference>
<dbReference type="OrthoDB" id="10267197at2759"/>
<evidence type="ECO:0000256" key="2">
    <source>
        <dbReference type="SAM" id="SignalP"/>
    </source>
</evidence>
<proteinExistence type="predicted"/>
<dbReference type="AlphaFoldDB" id="A0A2P6NZ14"/>
<dbReference type="InParanoid" id="A0A2P6NZ14"/>
<organism evidence="3 4">
    <name type="scientific">Planoprotostelium fungivorum</name>
    <dbReference type="NCBI Taxonomy" id="1890364"/>
    <lineage>
        <taxon>Eukaryota</taxon>
        <taxon>Amoebozoa</taxon>
        <taxon>Evosea</taxon>
        <taxon>Variosea</taxon>
        <taxon>Cavosteliida</taxon>
        <taxon>Cavosteliaceae</taxon>
        <taxon>Planoprotostelium</taxon>
    </lineage>
</organism>
<evidence type="ECO:0000313" key="4">
    <source>
        <dbReference type="Proteomes" id="UP000241769"/>
    </source>
</evidence>
<dbReference type="Pfam" id="PF00314">
    <property type="entry name" value="Thaumatin"/>
    <property type="match status" value="1"/>
</dbReference>
<comment type="caution">
    <text evidence="3">The sequence shown here is derived from an EMBL/GenBank/DDBJ whole genome shotgun (WGS) entry which is preliminary data.</text>
</comment>
<feature type="disulfide bond" evidence="1">
    <location>
        <begin position="237"/>
        <end position="261"/>
    </location>
</feature>
<evidence type="ECO:0000256" key="1">
    <source>
        <dbReference type="PIRSR" id="PIRSR002703-1"/>
    </source>
</evidence>
<feature type="disulfide bond" evidence="1">
    <location>
        <begin position="262"/>
        <end position="282"/>
    </location>
</feature>
<dbReference type="PANTHER" id="PTHR31013:SF2">
    <property type="entry name" value="THAUMATIN-LIKE PROTEIN"/>
    <property type="match status" value="1"/>
</dbReference>
<dbReference type="Gene3D" id="2.60.110.10">
    <property type="entry name" value="Thaumatin"/>
    <property type="match status" value="1"/>
</dbReference>
<feature type="chain" id="PRO_5015146522" evidence="2">
    <location>
        <begin position="26"/>
        <end position="365"/>
    </location>
</feature>